<protein>
    <submittedName>
        <fullName evidence="7">F-type ATPase subunit delta</fullName>
    </submittedName>
</protein>
<evidence type="ECO:0000256" key="4">
    <source>
        <dbReference type="ARBA" id="ARBA00023065"/>
    </source>
</evidence>
<proteinExistence type="predicted"/>
<evidence type="ECO:0000313" key="8">
    <source>
        <dbReference type="Proteomes" id="UP000254621"/>
    </source>
</evidence>
<dbReference type="GO" id="GO:0016020">
    <property type="term" value="C:membrane"/>
    <property type="evidence" value="ECO:0007669"/>
    <property type="project" value="UniProtKB-SubCell"/>
</dbReference>
<evidence type="ECO:0000313" key="7">
    <source>
        <dbReference type="EMBL" id="SUP52530.1"/>
    </source>
</evidence>
<dbReference type="Proteomes" id="UP000254621">
    <property type="component" value="Unassembled WGS sequence"/>
</dbReference>
<dbReference type="Pfam" id="PF00213">
    <property type="entry name" value="OSCP"/>
    <property type="match status" value="1"/>
</dbReference>
<dbReference type="EMBL" id="UHIV01000001">
    <property type="protein sequence ID" value="SUP52530.1"/>
    <property type="molecule type" value="Genomic_DNA"/>
</dbReference>
<sequence>MAKLTSTTIGKRYAKALFELTEPEGTIDATLAELMSIGSVFSENPDLMSVLTSVNIPEPDKQALLKSLEQGASTFVQRLLDLVYEIDALPIYQ</sequence>
<evidence type="ECO:0000256" key="6">
    <source>
        <dbReference type="ARBA" id="ARBA00023310"/>
    </source>
</evidence>
<keyword evidence="4" id="KW-0406">Ion transport</keyword>
<dbReference type="Gene3D" id="1.10.520.20">
    <property type="entry name" value="N-terminal domain of the delta subunit of the F1F0-ATP synthase"/>
    <property type="match status" value="1"/>
</dbReference>
<accession>A0A380NZ22</accession>
<dbReference type="GO" id="GO:0046933">
    <property type="term" value="F:proton-transporting ATP synthase activity, rotational mechanism"/>
    <property type="evidence" value="ECO:0007669"/>
    <property type="project" value="InterPro"/>
</dbReference>
<evidence type="ECO:0000256" key="1">
    <source>
        <dbReference type="ARBA" id="ARBA00004370"/>
    </source>
</evidence>
<organism evidence="7 8">
    <name type="scientific">Weissella viridescens</name>
    <name type="common">Lactobacillus viridescens</name>
    <dbReference type="NCBI Taxonomy" id="1629"/>
    <lineage>
        <taxon>Bacteria</taxon>
        <taxon>Bacillati</taxon>
        <taxon>Bacillota</taxon>
        <taxon>Bacilli</taxon>
        <taxon>Lactobacillales</taxon>
        <taxon>Lactobacillaceae</taxon>
        <taxon>Weissella</taxon>
    </lineage>
</organism>
<gene>
    <name evidence="7" type="primary">atpH</name>
    <name evidence="7" type="ORF">NCTC13645_00422</name>
</gene>
<dbReference type="InterPro" id="IPR026015">
    <property type="entry name" value="ATP_synth_OSCP/delta_N_sf"/>
</dbReference>
<dbReference type="InterPro" id="IPR000711">
    <property type="entry name" value="ATPase_OSCP/dsu"/>
</dbReference>
<evidence type="ECO:0000256" key="3">
    <source>
        <dbReference type="ARBA" id="ARBA00022781"/>
    </source>
</evidence>
<dbReference type="SUPFAM" id="SSF47928">
    <property type="entry name" value="N-terminal domain of the delta subunit of the F1F0-ATP synthase"/>
    <property type="match status" value="1"/>
</dbReference>
<dbReference type="STRING" id="1629.IV50_GL000671"/>
<keyword evidence="2" id="KW-0813">Transport</keyword>
<keyword evidence="6" id="KW-0066">ATP synthesis</keyword>
<evidence type="ECO:0000256" key="5">
    <source>
        <dbReference type="ARBA" id="ARBA00023136"/>
    </source>
</evidence>
<comment type="subcellular location">
    <subcellularLocation>
        <location evidence="1">Membrane</location>
    </subcellularLocation>
</comment>
<keyword evidence="5" id="KW-0472">Membrane</keyword>
<evidence type="ECO:0000256" key="2">
    <source>
        <dbReference type="ARBA" id="ARBA00022448"/>
    </source>
</evidence>
<keyword evidence="3" id="KW-0375">Hydrogen ion transport</keyword>
<dbReference type="AlphaFoldDB" id="A0A380NZ22"/>
<name>A0A380NZ22_WEIVI</name>
<reference evidence="7 8" key="1">
    <citation type="submission" date="2018-06" db="EMBL/GenBank/DDBJ databases">
        <authorList>
            <consortium name="Pathogen Informatics"/>
            <person name="Doyle S."/>
        </authorList>
    </citation>
    <scope>NUCLEOTIDE SEQUENCE [LARGE SCALE GENOMIC DNA]</scope>
    <source>
        <strain evidence="7 8">NCTC13645</strain>
    </source>
</reference>